<evidence type="ECO:0000256" key="2">
    <source>
        <dbReference type="ARBA" id="ARBA00006285"/>
    </source>
</evidence>
<comment type="caution">
    <text evidence="8">The sequence shown here is derived from an EMBL/GenBank/DDBJ whole genome shotgun (WGS) entry which is preliminary data.</text>
</comment>
<dbReference type="Gene3D" id="3.30.379.10">
    <property type="entry name" value="Chitobiase/beta-hexosaminidase domain 2-like"/>
    <property type="match status" value="1"/>
</dbReference>
<evidence type="ECO:0000313" key="9">
    <source>
        <dbReference type="Proteomes" id="UP001501509"/>
    </source>
</evidence>
<reference evidence="8 9" key="1">
    <citation type="journal article" date="2019" name="Int. J. Syst. Evol. Microbiol.">
        <title>The Global Catalogue of Microorganisms (GCM) 10K type strain sequencing project: providing services to taxonomists for standard genome sequencing and annotation.</title>
        <authorList>
            <consortium name="The Broad Institute Genomics Platform"/>
            <consortium name="The Broad Institute Genome Sequencing Center for Infectious Disease"/>
            <person name="Wu L."/>
            <person name="Ma J."/>
        </authorList>
    </citation>
    <scope>NUCLEOTIDE SEQUENCE [LARGE SCALE GENOMIC DNA]</scope>
    <source>
        <strain evidence="8 9">JCM 6833</strain>
    </source>
</reference>
<dbReference type="InterPro" id="IPR029018">
    <property type="entry name" value="Hex-like_dom2"/>
</dbReference>
<evidence type="ECO:0000256" key="3">
    <source>
        <dbReference type="ARBA" id="ARBA00012663"/>
    </source>
</evidence>
<proteinExistence type="inferred from homology"/>
<feature type="domain" description="Beta-hexosaminidase bacterial type N-terminal" evidence="7">
    <location>
        <begin position="6"/>
        <end position="136"/>
    </location>
</feature>
<accession>A0ABN3QUJ7</accession>
<comment type="catalytic activity">
    <reaction evidence="1">
        <text>Hydrolysis of terminal non-reducing N-acetyl-D-hexosamine residues in N-acetyl-beta-D-hexosaminides.</text>
        <dbReference type="EC" id="3.2.1.52"/>
    </reaction>
</comment>
<evidence type="ECO:0000259" key="7">
    <source>
        <dbReference type="Pfam" id="PF02838"/>
    </source>
</evidence>
<dbReference type="InterPro" id="IPR015883">
    <property type="entry name" value="Glyco_hydro_20_cat"/>
</dbReference>
<dbReference type="PANTHER" id="PTHR22600:SF57">
    <property type="entry name" value="BETA-N-ACETYLHEXOSAMINIDASE"/>
    <property type="match status" value="1"/>
</dbReference>
<sequence>MNESTPVVPLPQHALPLDEPGLRLNERLRVAVPEHLRELGETVAGLLARLHGLEADVVTGDDADLRLVIGAPAREVEDVQGVDPRGAGESERYELVVNEHTATVTAPAAEGLFRGSTTFAQLLGDDRVAPAVRIIDGPAMAWRGLSLDVVRRFFGVDQVKKVIDVLAFYKFNVLHLHLSDSQAWRLEIDGWPRLTDPAAWPGGALADEGVRPYYTQDDFREIVAYAAARFVTVVPEIDMPGHVLAAVRAYPELQGTAKPPHELLAFLDPHAEVVERFVAEVLGQVAALTPGRFLHVGGDEAFGMPPELYGAFVASALRTARATGKRLVGWQEISRSGAVTPDDVVQAWIGAGDEFDLDAAREQAPPEYHPLLEHVAETFAESVHDVPAAVAAGAAVLVSASSVLYLDRRHAEDSLLDEQNERRTQVGFGSYTPRTCRDLFDWRPGTLPEIPPEARRAGIEAAIWCETVRGFDDLAFLMLPRLPGVAEKAWTPQDTAWDGYRRRVSAHAPWWDRLGWNGYYRSTEIFRR</sequence>
<evidence type="ECO:0000259" key="6">
    <source>
        <dbReference type="Pfam" id="PF00728"/>
    </source>
</evidence>
<organism evidence="8 9">
    <name type="scientific">Actinomadura fulvescens</name>
    <dbReference type="NCBI Taxonomy" id="46160"/>
    <lineage>
        <taxon>Bacteria</taxon>
        <taxon>Bacillati</taxon>
        <taxon>Actinomycetota</taxon>
        <taxon>Actinomycetes</taxon>
        <taxon>Streptosporangiales</taxon>
        <taxon>Thermomonosporaceae</taxon>
        <taxon>Actinomadura</taxon>
    </lineage>
</organism>
<name>A0ABN3QUJ7_9ACTN</name>
<keyword evidence="4" id="KW-0378">Hydrolase</keyword>
<gene>
    <name evidence="8" type="ORF">GCM10010411_88300</name>
</gene>
<dbReference type="InterPro" id="IPR017853">
    <property type="entry name" value="GH"/>
</dbReference>
<feature type="domain" description="Glycoside hydrolase family 20 catalytic" evidence="6">
    <location>
        <begin position="385"/>
        <end position="492"/>
    </location>
</feature>
<dbReference type="PANTHER" id="PTHR22600">
    <property type="entry name" value="BETA-HEXOSAMINIDASE"/>
    <property type="match status" value="1"/>
</dbReference>
<dbReference type="EMBL" id="BAAATD010000020">
    <property type="protein sequence ID" value="GAA2635601.1"/>
    <property type="molecule type" value="Genomic_DNA"/>
</dbReference>
<comment type="similarity">
    <text evidence="2">Belongs to the glycosyl hydrolase 20 family.</text>
</comment>
<keyword evidence="9" id="KW-1185">Reference proteome</keyword>
<dbReference type="SUPFAM" id="SSF51445">
    <property type="entry name" value="(Trans)glycosidases"/>
    <property type="match status" value="1"/>
</dbReference>
<protein>
    <recommendedName>
        <fullName evidence="3">beta-N-acetylhexosaminidase</fullName>
        <ecNumber evidence="3">3.2.1.52</ecNumber>
    </recommendedName>
</protein>
<dbReference type="EC" id="3.2.1.52" evidence="3"/>
<dbReference type="Proteomes" id="UP001501509">
    <property type="component" value="Unassembled WGS sequence"/>
</dbReference>
<evidence type="ECO:0000313" key="8">
    <source>
        <dbReference type="EMBL" id="GAA2635601.1"/>
    </source>
</evidence>
<dbReference type="Pfam" id="PF02838">
    <property type="entry name" value="Glyco_hydro_20b"/>
    <property type="match status" value="1"/>
</dbReference>
<evidence type="ECO:0000256" key="5">
    <source>
        <dbReference type="ARBA" id="ARBA00023295"/>
    </source>
</evidence>
<dbReference type="RefSeq" id="WP_344548527.1">
    <property type="nucleotide sequence ID" value="NZ_BAAATD010000020.1"/>
</dbReference>
<dbReference type="InterPro" id="IPR025705">
    <property type="entry name" value="Beta_hexosaminidase_sua/sub"/>
</dbReference>
<dbReference type="Gene3D" id="3.20.20.80">
    <property type="entry name" value="Glycosidases"/>
    <property type="match status" value="1"/>
</dbReference>
<dbReference type="Pfam" id="PF00728">
    <property type="entry name" value="Glyco_hydro_20"/>
    <property type="match status" value="2"/>
</dbReference>
<feature type="domain" description="Glycoside hydrolase family 20 catalytic" evidence="6">
    <location>
        <begin position="141"/>
        <end position="301"/>
    </location>
</feature>
<evidence type="ECO:0000256" key="1">
    <source>
        <dbReference type="ARBA" id="ARBA00001231"/>
    </source>
</evidence>
<dbReference type="SUPFAM" id="SSF55545">
    <property type="entry name" value="beta-N-acetylhexosaminidase-like domain"/>
    <property type="match status" value="1"/>
</dbReference>
<dbReference type="PRINTS" id="PR00738">
    <property type="entry name" value="GLHYDRLASE20"/>
</dbReference>
<evidence type="ECO:0000256" key="4">
    <source>
        <dbReference type="ARBA" id="ARBA00022801"/>
    </source>
</evidence>
<dbReference type="InterPro" id="IPR015882">
    <property type="entry name" value="HEX_bac_N"/>
</dbReference>
<keyword evidence="5" id="KW-0326">Glycosidase</keyword>